<evidence type="ECO:0000313" key="1">
    <source>
        <dbReference type="EMBL" id="KAH6611279.1"/>
    </source>
</evidence>
<proteinExistence type="predicted"/>
<dbReference type="OrthoDB" id="10325251at2759"/>
<comment type="caution">
    <text evidence="1">The sequence shown here is derived from an EMBL/GenBank/DDBJ whole genome shotgun (WGS) entry which is preliminary data.</text>
</comment>
<sequence length="104" mass="11247">MCTAEHQHHFCPCRNVRCKAAHAVCCKKSPPPKSLAKGRLGHFLPTCDVDIDSCIDWDLERLSPGASLVATKCPKFTEGAVLKVVGLCPACKRDCADKQTGPAR</sequence>
<dbReference type="Proteomes" id="UP000827724">
    <property type="component" value="Unassembled WGS sequence"/>
</dbReference>
<evidence type="ECO:0000313" key="2">
    <source>
        <dbReference type="Proteomes" id="UP000827724"/>
    </source>
</evidence>
<name>A0A9P8QU29_9HYPO</name>
<protein>
    <submittedName>
        <fullName evidence="1">Uncharacterized protein</fullName>
    </submittedName>
</protein>
<organism evidence="1 2">
    <name type="scientific">Trichoderma cornu-damae</name>
    <dbReference type="NCBI Taxonomy" id="654480"/>
    <lineage>
        <taxon>Eukaryota</taxon>
        <taxon>Fungi</taxon>
        <taxon>Dikarya</taxon>
        <taxon>Ascomycota</taxon>
        <taxon>Pezizomycotina</taxon>
        <taxon>Sordariomycetes</taxon>
        <taxon>Hypocreomycetidae</taxon>
        <taxon>Hypocreales</taxon>
        <taxon>Hypocreaceae</taxon>
        <taxon>Trichoderma</taxon>
    </lineage>
</organism>
<dbReference type="AlphaFoldDB" id="A0A9P8QU29"/>
<keyword evidence="2" id="KW-1185">Reference proteome</keyword>
<dbReference type="EMBL" id="JAIWOZ010000001">
    <property type="protein sequence ID" value="KAH6611279.1"/>
    <property type="molecule type" value="Genomic_DNA"/>
</dbReference>
<gene>
    <name evidence="1" type="ORF">Trco_001299</name>
</gene>
<accession>A0A9P8QU29</accession>
<reference evidence="1" key="1">
    <citation type="submission" date="2021-08" db="EMBL/GenBank/DDBJ databases">
        <title>Chromosome-Level Trichoderma cornu-damae using Hi-C Data.</title>
        <authorList>
            <person name="Kim C.S."/>
        </authorList>
    </citation>
    <scope>NUCLEOTIDE SEQUENCE</scope>
    <source>
        <strain evidence="1">KA19-0412C</strain>
    </source>
</reference>